<organism evidence="9 10">
    <name type="scientific">Ureibacillus thermosphaericus</name>
    <dbReference type="NCBI Taxonomy" id="51173"/>
    <lineage>
        <taxon>Bacteria</taxon>
        <taxon>Bacillati</taxon>
        <taxon>Bacillota</taxon>
        <taxon>Bacilli</taxon>
        <taxon>Bacillales</taxon>
        <taxon>Caryophanaceae</taxon>
        <taxon>Ureibacillus</taxon>
    </lineage>
</organism>
<dbReference type="GO" id="GO:0004827">
    <property type="term" value="F:proline-tRNA ligase activity"/>
    <property type="evidence" value="ECO:0007669"/>
    <property type="project" value="UniProtKB-UniRule"/>
</dbReference>
<dbReference type="SUPFAM" id="SSF55826">
    <property type="entry name" value="YbaK/ProRS associated domain"/>
    <property type="match status" value="1"/>
</dbReference>
<evidence type="ECO:0000256" key="7">
    <source>
        <dbReference type="NCBIfam" id="TIGR00409"/>
    </source>
</evidence>
<gene>
    <name evidence="9" type="ORF">HNR36_000220</name>
</gene>
<dbReference type="Gene3D" id="3.40.50.800">
    <property type="entry name" value="Anticodon-binding domain"/>
    <property type="match status" value="1"/>
</dbReference>
<dbReference type="InterPro" id="IPR044140">
    <property type="entry name" value="ProRS_anticodon_short"/>
</dbReference>
<dbReference type="PANTHER" id="PTHR42753">
    <property type="entry name" value="MITOCHONDRIAL RIBOSOME PROTEIN L39/PROLYL-TRNA LIGASE FAMILY MEMBER"/>
    <property type="match status" value="1"/>
</dbReference>
<evidence type="ECO:0000256" key="6">
    <source>
        <dbReference type="ARBA" id="ARBA00023146"/>
    </source>
</evidence>
<dbReference type="Pfam" id="PF00587">
    <property type="entry name" value="tRNA-synt_2b"/>
    <property type="match status" value="1"/>
</dbReference>
<dbReference type="InterPro" id="IPR036754">
    <property type="entry name" value="YbaK/aa-tRNA-synt-asso_dom_sf"/>
</dbReference>
<dbReference type="InterPro" id="IPR007214">
    <property type="entry name" value="YbaK/aa-tRNA-synth-assoc-dom"/>
</dbReference>
<dbReference type="AlphaFoldDB" id="A0A840PMW7"/>
<dbReference type="Proteomes" id="UP000557217">
    <property type="component" value="Unassembled WGS sequence"/>
</dbReference>
<dbReference type="InterPro" id="IPR050062">
    <property type="entry name" value="Pro-tRNA_synthetase"/>
</dbReference>
<dbReference type="CDD" id="cd04334">
    <property type="entry name" value="ProRS-INS"/>
    <property type="match status" value="1"/>
</dbReference>
<dbReference type="InterPro" id="IPR006195">
    <property type="entry name" value="aa-tRNA-synth_II"/>
</dbReference>
<dbReference type="InterPro" id="IPR045864">
    <property type="entry name" value="aa-tRNA-synth_II/BPL/LPL"/>
</dbReference>
<keyword evidence="1" id="KW-0963">Cytoplasm</keyword>
<feature type="domain" description="Aminoacyl-transfer RNA synthetases class-II family profile" evidence="8">
    <location>
        <begin position="38"/>
        <end position="463"/>
    </location>
</feature>
<dbReference type="InterPro" id="IPR002314">
    <property type="entry name" value="aa-tRNA-synt_IIb"/>
</dbReference>
<evidence type="ECO:0000256" key="3">
    <source>
        <dbReference type="ARBA" id="ARBA00022741"/>
    </source>
</evidence>
<keyword evidence="6 9" id="KW-0030">Aminoacyl-tRNA synthetase</keyword>
<dbReference type="FunFam" id="3.40.50.800:FF:000011">
    <property type="entry name" value="Proline--tRNA ligase"/>
    <property type="match status" value="1"/>
</dbReference>
<protein>
    <recommendedName>
        <fullName evidence="7">Proline--tRNA ligase</fullName>
        <ecNumber evidence="7">6.1.1.15</ecNumber>
    </recommendedName>
</protein>
<dbReference type="Gene3D" id="3.90.960.10">
    <property type="entry name" value="YbaK/aminoacyl-tRNA synthetase-associated domain"/>
    <property type="match status" value="1"/>
</dbReference>
<keyword evidence="3" id="KW-0547">Nucleotide-binding</keyword>
<dbReference type="EMBL" id="JACHGZ010000001">
    <property type="protein sequence ID" value="MBB5147839.1"/>
    <property type="molecule type" value="Genomic_DNA"/>
</dbReference>
<dbReference type="SUPFAM" id="SSF52954">
    <property type="entry name" value="Class II aaRS ABD-related"/>
    <property type="match status" value="1"/>
</dbReference>
<dbReference type="GO" id="GO:0005829">
    <property type="term" value="C:cytosol"/>
    <property type="evidence" value="ECO:0007669"/>
    <property type="project" value="TreeGrafter"/>
</dbReference>
<dbReference type="PROSITE" id="PS50862">
    <property type="entry name" value="AA_TRNA_LIGASE_II"/>
    <property type="match status" value="1"/>
</dbReference>
<evidence type="ECO:0000259" key="8">
    <source>
        <dbReference type="PROSITE" id="PS50862"/>
    </source>
</evidence>
<keyword evidence="5" id="KW-0648">Protein biosynthesis</keyword>
<keyword evidence="4" id="KW-0067">ATP-binding</keyword>
<dbReference type="EC" id="6.1.1.15" evidence="7"/>
<dbReference type="PANTHER" id="PTHR42753:SF2">
    <property type="entry name" value="PROLINE--TRNA LIGASE"/>
    <property type="match status" value="1"/>
</dbReference>
<evidence type="ECO:0000256" key="1">
    <source>
        <dbReference type="ARBA" id="ARBA00022490"/>
    </source>
</evidence>
<dbReference type="CDD" id="cd00861">
    <property type="entry name" value="ProRS_anticodon_short"/>
    <property type="match status" value="1"/>
</dbReference>
<dbReference type="Pfam" id="PF03129">
    <property type="entry name" value="HGTP_anticodon"/>
    <property type="match status" value="1"/>
</dbReference>
<dbReference type="GO" id="GO:0002161">
    <property type="term" value="F:aminoacyl-tRNA deacylase activity"/>
    <property type="evidence" value="ECO:0007669"/>
    <property type="project" value="InterPro"/>
</dbReference>
<evidence type="ECO:0000256" key="4">
    <source>
        <dbReference type="ARBA" id="ARBA00022840"/>
    </source>
</evidence>
<dbReference type="GO" id="GO:0140096">
    <property type="term" value="F:catalytic activity, acting on a protein"/>
    <property type="evidence" value="ECO:0007669"/>
    <property type="project" value="UniProtKB-ARBA"/>
</dbReference>
<dbReference type="GO" id="GO:0005524">
    <property type="term" value="F:ATP binding"/>
    <property type="evidence" value="ECO:0007669"/>
    <property type="project" value="UniProtKB-KW"/>
</dbReference>
<reference evidence="9 10" key="1">
    <citation type="submission" date="2020-08" db="EMBL/GenBank/DDBJ databases">
        <title>Genomic Encyclopedia of Type Strains, Phase IV (KMG-IV): sequencing the most valuable type-strain genomes for metagenomic binning, comparative biology and taxonomic classification.</title>
        <authorList>
            <person name="Goeker M."/>
        </authorList>
    </citation>
    <scope>NUCLEOTIDE SEQUENCE [LARGE SCALE GENOMIC DNA]</scope>
    <source>
        <strain evidence="9 10">DSM 10633</strain>
    </source>
</reference>
<dbReference type="Pfam" id="PF04073">
    <property type="entry name" value="tRNA_edit"/>
    <property type="match status" value="1"/>
</dbReference>
<evidence type="ECO:0000313" key="9">
    <source>
        <dbReference type="EMBL" id="MBB5147839.1"/>
    </source>
</evidence>
<dbReference type="InterPro" id="IPR004154">
    <property type="entry name" value="Anticodon-bd"/>
</dbReference>
<dbReference type="InterPro" id="IPR004500">
    <property type="entry name" value="Pro-tRNA-synth_IIa_bac-type"/>
</dbReference>
<dbReference type="InterPro" id="IPR036621">
    <property type="entry name" value="Anticodon-bd_dom_sf"/>
</dbReference>
<sequence>MRQSLTFIPTMREVPQTANTKSCQMLLRAGYIRQHANGTYTYLPLAKRVLHKIEQIVREELEERQAIELELPSIQSIDLWKQSGRLQFFNKEWIYLKDRNQHELVMGPSIELITSIVRDEIKTYKKLPLTLFQIQRRFCDEKEYRHDLFQAREFLMKDAYSFHENEESLNGSFEHMISAYERIFSRLGLNVHIVKADSGAFGDQSFEFVILNNNGQEMIAFSNQSHYVANAQIAEVAIEYEQPNEELKPIEKVATPNVQTIHELCDFLQVESTKCIKSLVLNVDGEIIVALVRGDHQLNMIKIMKLLNASNVQFASEEEIEKTLGCSTGSIGPIKLPLDIKVVADYGIKSIVNGVSGANENGYHYINVNPNRDFAINLYGDIRYIEEGDPSPDGKGIIRLEKGIGIGRVTKLNTLYAEKMKAYVTNQEGKKIPMHLASYELDLTRLFGILAEQYYDEKGFTWPKHLAPYDLHLMAVNVADEAQRNLADQLYNILTTYRYDVLYDDRDDRAGIKFADSDLIGLPIRVTIGNKAMEGIVEVKIRKTGETFECAKEELIDRLNEFYRTQ</sequence>
<dbReference type="SUPFAM" id="SSF55681">
    <property type="entry name" value="Class II aaRS and biotin synthetases"/>
    <property type="match status" value="1"/>
</dbReference>
<dbReference type="Gene3D" id="3.30.930.10">
    <property type="entry name" value="Bira Bifunctional Protein, Domain 2"/>
    <property type="match status" value="2"/>
</dbReference>
<dbReference type="NCBIfam" id="TIGR00409">
    <property type="entry name" value="proS_fam_II"/>
    <property type="match status" value="1"/>
</dbReference>
<keyword evidence="10" id="KW-1185">Reference proteome</keyword>
<dbReference type="GO" id="GO:0016740">
    <property type="term" value="F:transferase activity"/>
    <property type="evidence" value="ECO:0007669"/>
    <property type="project" value="UniProtKB-ARBA"/>
</dbReference>
<dbReference type="GO" id="GO:0006433">
    <property type="term" value="P:prolyl-tRNA aminoacylation"/>
    <property type="evidence" value="ECO:0007669"/>
    <property type="project" value="UniProtKB-UniRule"/>
</dbReference>
<evidence type="ECO:0000256" key="2">
    <source>
        <dbReference type="ARBA" id="ARBA00022598"/>
    </source>
</evidence>
<proteinExistence type="predicted"/>
<dbReference type="RefSeq" id="WP_168411710.1">
    <property type="nucleotide sequence ID" value="NZ_JAAXPW010000001.1"/>
</dbReference>
<name>A0A840PMW7_URETH</name>
<comment type="caution">
    <text evidence="9">The sequence shown here is derived from an EMBL/GenBank/DDBJ whole genome shotgun (WGS) entry which is preliminary data.</text>
</comment>
<evidence type="ECO:0000313" key="10">
    <source>
        <dbReference type="Proteomes" id="UP000557217"/>
    </source>
</evidence>
<accession>A0A840PMW7</accession>
<keyword evidence="2 9" id="KW-0436">Ligase</keyword>
<dbReference type="NCBIfam" id="NF006625">
    <property type="entry name" value="PRK09194.1"/>
    <property type="match status" value="1"/>
</dbReference>
<evidence type="ECO:0000256" key="5">
    <source>
        <dbReference type="ARBA" id="ARBA00022917"/>
    </source>
</evidence>